<evidence type="ECO:0000256" key="4">
    <source>
        <dbReference type="ARBA" id="ARBA00023139"/>
    </source>
</evidence>
<keyword evidence="4" id="KW-0564">Palmitate</keyword>
<dbReference type="Pfam" id="PF01547">
    <property type="entry name" value="SBP_bac_1"/>
    <property type="match status" value="1"/>
</dbReference>
<evidence type="ECO:0000256" key="1">
    <source>
        <dbReference type="ARBA" id="ARBA00022475"/>
    </source>
</evidence>
<organism evidence="7 8">
    <name type="scientific">Murimonas intestini</name>
    <dbReference type="NCBI Taxonomy" id="1337051"/>
    <lineage>
        <taxon>Bacteria</taxon>
        <taxon>Bacillati</taxon>
        <taxon>Bacillota</taxon>
        <taxon>Clostridia</taxon>
        <taxon>Lachnospirales</taxon>
        <taxon>Lachnospiraceae</taxon>
        <taxon>Murimonas</taxon>
    </lineage>
</organism>
<dbReference type="AlphaFoldDB" id="A0AB73T690"/>
<name>A0AB73T690_9FIRM</name>
<sequence length="416" mass="46170">MKKKMAVMLSAAMAAGLLGGTSVQASEGEEVTVTIFHHIEEQSSRDGMEEVCKALEEKYPGVKYELQGLDNSQYDNMLKTKLAGGDAPDVILGTPKRYIELINAGHIQDITDQEFLKDFDPDLIESMKIDGKVYSVPYSGDGMGVFYNKKVFEDNGIEIPKTHEEMMAAAQKIQDTGIYAFARGFQDGWPAQCEIQADLYGTFLEENPDFFEKIAVGEKKFADYPGFKEVMERTAERLSFESGDEFGTDAAKARAMLINGKAGMFIGGTWDVTEFINAGADNEIGFFALPGNTEGNAVLGIAPAGCYMVTSASEHKEEAIHFIEFLTSDEGVAIMSKYAAFVPFQAGDDTADMSPLIKDWVSIIEEGNYYNYESREIFVGQQNSTFRTWQEEFAADEERNVDEYIEKLDEQFAAID</sequence>
<keyword evidence="2 6" id="KW-0732">Signal</keyword>
<gene>
    <name evidence="7" type="ORF">C7383_104118</name>
</gene>
<dbReference type="Proteomes" id="UP000245412">
    <property type="component" value="Unassembled WGS sequence"/>
</dbReference>
<accession>A0AB73T690</accession>
<evidence type="ECO:0000256" key="5">
    <source>
        <dbReference type="ARBA" id="ARBA00023288"/>
    </source>
</evidence>
<keyword evidence="8" id="KW-1185">Reference proteome</keyword>
<dbReference type="PANTHER" id="PTHR43649">
    <property type="entry name" value="ARABINOSE-BINDING PROTEIN-RELATED"/>
    <property type="match status" value="1"/>
</dbReference>
<reference evidence="7 8" key="1">
    <citation type="submission" date="2018-05" db="EMBL/GenBank/DDBJ databases">
        <authorList>
            <person name="Goeker M."/>
            <person name="Huntemann M."/>
            <person name="Clum A."/>
            <person name="Pillay M."/>
            <person name="Palaniappan K."/>
            <person name="Varghese N."/>
            <person name="Mikhailova N."/>
            <person name="Stamatis D."/>
            <person name="Reddy T."/>
            <person name="Daum C."/>
            <person name="Shapiro N."/>
            <person name="Ivanova N."/>
            <person name="Kyrpides N."/>
            <person name="Woyke T."/>
        </authorList>
    </citation>
    <scope>NUCLEOTIDE SEQUENCE [LARGE SCALE GENOMIC DNA]</scope>
    <source>
        <strain evidence="7 8">DSM 26524</strain>
    </source>
</reference>
<keyword evidence="1" id="KW-1003">Cell membrane</keyword>
<feature type="signal peptide" evidence="6">
    <location>
        <begin position="1"/>
        <end position="25"/>
    </location>
</feature>
<evidence type="ECO:0000256" key="6">
    <source>
        <dbReference type="SAM" id="SignalP"/>
    </source>
</evidence>
<feature type="chain" id="PRO_5044492508" evidence="6">
    <location>
        <begin position="26"/>
        <end position="416"/>
    </location>
</feature>
<evidence type="ECO:0000313" key="7">
    <source>
        <dbReference type="EMBL" id="PWJ76672.1"/>
    </source>
</evidence>
<evidence type="ECO:0000313" key="8">
    <source>
        <dbReference type="Proteomes" id="UP000245412"/>
    </source>
</evidence>
<dbReference type="Gene3D" id="3.40.190.10">
    <property type="entry name" value="Periplasmic binding protein-like II"/>
    <property type="match status" value="2"/>
</dbReference>
<protein>
    <submittedName>
        <fullName evidence="7">Raffinose/stachyose/melibiose transport system substrate-binding protein</fullName>
    </submittedName>
</protein>
<dbReference type="CDD" id="cd13585">
    <property type="entry name" value="PBP2_TMBP_like"/>
    <property type="match status" value="1"/>
</dbReference>
<proteinExistence type="predicted"/>
<dbReference type="RefSeq" id="WP_109625817.1">
    <property type="nucleotide sequence ID" value="NZ_CABJAT010000009.1"/>
</dbReference>
<dbReference type="SUPFAM" id="SSF53850">
    <property type="entry name" value="Periplasmic binding protein-like II"/>
    <property type="match status" value="1"/>
</dbReference>
<keyword evidence="5" id="KW-0449">Lipoprotein</keyword>
<dbReference type="EMBL" id="QGGY01000004">
    <property type="protein sequence ID" value="PWJ76672.1"/>
    <property type="molecule type" value="Genomic_DNA"/>
</dbReference>
<dbReference type="PANTHER" id="PTHR43649:SF33">
    <property type="entry name" value="POLYGALACTURONAN_RHAMNOGALACTURONAN-BINDING PROTEIN YTCQ"/>
    <property type="match status" value="1"/>
</dbReference>
<dbReference type="InterPro" id="IPR006059">
    <property type="entry name" value="SBP"/>
</dbReference>
<evidence type="ECO:0000256" key="2">
    <source>
        <dbReference type="ARBA" id="ARBA00022729"/>
    </source>
</evidence>
<comment type="caution">
    <text evidence="7">The sequence shown here is derived from an EMBL/GenBank/DDBJ whole genome shotgun (WGS) entry which is preliminary data.</text>
</comment>
<dbReference type="InterPro" id="IPR050490">
    <property type="entry name" value="Bact_solute-bd_prot1"/>
</dbReference>
<evidence type="ECO:0000256" key="3">
    <source>
        <dbReference type="ARBA" id="ARBA00023136"/>
    </source>
</evidence>
<keyword evidence="3" id="KW-0472">Membrane</keyword>